<dbReference type="GO" id="GO:0000981">
    <property type="term" value="F:DNA-binding transcription factor activity, RNA polymerase II-specific"/>
    <property type="evidence" value="ECO:0007669"/>
    <property type="project" value="TreeGrafter"/>
</dbReference>
<keyword evidence="5" id="KW-0539">Nucleus</keyword>
<feature type="transmembrane region" description="Helical" evidence="6">
    <location>
        <begin position="380"/>
        <end position="400"/>
    </location>
</feature>
<keyword evidence="6" id="KW-1133">Transmembrane helix</keyword>
<organism evidence="7 8">
    <name type="scientific">Penicillium thymicola</name>
    <dbReference type="NCBI Taxonomy" id="293382"/>
    <lineage>
        <taxon>Eukaryota</taxon>
        <taxon>Fungi</taxon>
        <taxon>Dikarya</taxon>
        <taxon>Ascomycota</taxon>
        <taxon>Pezizomycotina</taxon>
        <taxon>Eurotiomycetes</taxon>
        <taxon>Eurotiomycetidae</taxon>
        <taxon>Eurotiales</taxon>
        <taxon>Aspergillaceae</taxon>
        <taxon>Penicillium</taxon>
    </lineage>
</organism>
<dbReference type="GO" id="GO:0005634">
    <property type="term" value="C:nucleus"/>
    <property type="evidence" value="ECO:0007669"/>
    <property type="project" value="UniProtKB-SubCell"/>
</dbReference>
<protein>
    <submittedName>
        <fullName evidence="7">Uncharacterized protein</fullName>
    </submittedName>
</protein>
<gene>
    <name evidence="7" type="ORF">VN97_g1223</name>
</gene>
<reference evidence="7" key="1">
    <citation type="submission" date="2015-06" db="EMBL/GenBank/DDBJ databases">
        <authorList>
            <person name="Nguyen H."/>
        </authorList>
    </citation>
    <scope>NUCLEOTIDE SEQUENCE</scope>
    <source>
        <strain evidence="7">DAOM 180753</strain>
    </source>
</reference>
<comment type="subcellular location">
    <subcellularLocation>
        <location evidence="1">Nucleus</location>
    </subcellularLocation>
</comment>
<dbReference type="Proteomes" id="UP001227192">
    <property type="component" value="Unassembled WGS sequence"/>
</dbReference>
<comment type="caution">
    <text evidence="7">The sequence shown here is derived from an EMBL/GenBank/DDBJ whole genome shotgun (WGS) entry which is preliminary data.</text>
</comment>
<proteinExistence type="predicted"/>
<evidence type="ECO:0000313" key="7">
    <source>
        <dbReference type="EMBL" id="KAJ9491976.1"/>
    </source>
</evidence>
<keyword evidence="4" id="KW-0804">Transcription</keyword>
<name>A0AAI9TRU1_PENTH</name>
<keyword evidence="2" id="KW-0805">Transcription regulation</keyword>
<keyword evidence="3" id="KW-0238">DNA-binding</keyword>
<dbReference type="EMBL" id="LACB01000020">
    <property type="protein sequence ID" value="KAJ9491976.1"/>
    <property type="molecule type" value="Genomic_DNA"/>
</dbReference>
<evidence type="ECO:0000256" key="6">
    <source>
        <dbReference type="SAM" id="Phobius"/>
    </source>
</evidence>
<dbReference type="CDD" id="cd12148">
    <property type="entry name" value="fungal_TF_MHR"/>
    <property type="match status" value="1"/>
</dbReference>
<evidence type="ECO:0000256" key="4">
    <source>
        <dbReference type="ARBA" id="ARBA00023163"/>
    </source>
</evidence>
<reference evidence="7" key="2">
    <citation type="journal article" date="2016" name="Fungal Biol.">
        <title>Ochratoxin A production by Penicillium thymicola.</title>
        <authorList>
            <person name="Nguyen H.D.T."/>
            <person name="McMullin D.R."/>
            <person name="Ponomareva E."/>
            <person name="Riley R."/>
            <person name="Pomraning K.R."/>
            <person name="Baker S.E."/>
            <person name="Seifert K.A."/>
        </authorList>
    </citation>
    <scope>NUCLEOTIDE SEQUENCE</scope>
    <source>
        <strain evidence="7">DAOM 180753</strain>
    </source>
</reference>
<dbReference type="PANTHER" id="PTHR31845">
    <property type="entry name" value="FINGER DOMAIN PROTEIN, PUTATIVE-RELATED"/>
    <property type="match status" value="1"/>
</dbReference>
<accession>A0AAI9TRU1</accession>
<evidence type="ECO:0000256" key="1">
    <source>
        <dbReference type="ARBA" id="ARBA00004123"/>
    </source>
</evidence>
<dbReference type="AlphaFoldDB" id="A0AAI9TRU1"/>
<keyword evidence="6" id="KW-0812">Transmembrane</keyword>
<keyword evidence="8" id="KW-1185">Reference proteome</keyword>
<sequence length="405" mass="45735">MPHTKRACYDRTRLYWLVYLCDHHCSLIHGRPPLTRDFHTLRRPRDFLQSYFTNPSDLSLISQVELWSISSRVFDIFGADIECKAASQRSDKLAQLSVNYNGWLEEWIAMLSFTNASVKFSRRVFDLYFHSAKLYLFSHIFRGSSQDTKPPKSGAECGSDTGTGEFAHGAVRSALAIIKCIVDDSESSSWLRKLPTYIGTMVAFACVCLVKVSVEQGPWLHDLQDEDIPSYLQRLVRVLLSSPVVNHPTHPLLSVARSLETATATAVTGGVHGQESLASIDIRDLDLDLGFFDMFTSEASNECPDSHGKTLECLARLRSVQYSFGLYIVLQPAPGLASYTLGQKTVISEHYAQIVQVPIYIVHNMTYWPRRRMKTGIHSVFLSILSISIIRYCFFTYSTMGSFKK</sequence>
<evidence type="ECO:0000256" key="3">
    <source>
        <dbReference type="ARBA" id="ARBA00023125"/>
    </source>
</evidence>
<evidence type="ECO:0000313" key="8">
    <source>
        <dbReference type="Proteomes" id="UP001227192"/>
    </source>
</evidence>
<dbReference type="GO" id="GO:0000976">
    <property type="term" value="F:transcription cis-regulatory region binding"/>
    <property type="evidence" value="ECO:0007669"/>
    <property type="project" value="TreeGrafter"/>
</dbReference>
<dbReference type="PANTHER" id="PTHR31845:SF17">
    <property type="entry name" value="ZN(II)2CYS6 TRANSCRIPTION FACTOR (EUROFUNG)"/>
    <property type="match status" value="1"/>
</dbReference>
<evidence type="ECO:0000256" key="5">
    <source>
        <dbReference type="ARBA" id="ARBA00023242"/>
    </source>
</evidence>
<evidence type="ECO:0000256" key="2">
    <source>
        <dbReference type="ARBA" id="ARBA00023015"/>
    </source>
</evidence>
<dbReference type="InterPro" id="IPR051089">
    <property type="entry name" value="prtT"/>
</dbReference>
<keyword evidence="6" id="KW-0472">Membrane</keyword>